<sequence>MFKKILFPTKFGEFSLDILKSIACLKAAGLEEVVLLHVIDTDNLYTEVGWGVVFNLELITQEASKRLDSYAVYLGSQEIKTKIQVAKGRLIPEIMRVAREESVSLIVAGREKRGILGELFVGSTTHGIIRKSEAPVLVVKYHTIKEVEGKVREHFCTDMFRKILYPTDWSACAERAKQYLRPLRQVGASEILVVHVIGNWLAETEYVSDVVRAELEKEAAQNLKALQRELGEWGFMVKTVLLQGGRTYQSIINLASEADASLIVMGSHGRKVVAETLWGSVSQRVVEYGEKPVLVVK</sequence>
<dbReference type="EMBL" id="DTGT01000341">
    <property type="protein sequence ID" value="HGH61732.1"/>
    <property type="molecule type" value="Genomic_DNA"/>
</dbReference>
<dbReference type="InterPro" id="IPR014729">
    <property type="entry name" value="Rossmann-like_a/b/a_fold"/>
</dbReference>
<dbReference type="Gene3D" id="3.40.50.620">
    <property type="entry name" value="HUPs"/>
    <property type="match status" value="2"/>
</dbReference>
<dbReference type="CDD" id="cd00293">
    <property type="entry name" value="USP-like"/>
    <property type="match status" value="2"/>
</dbReference>
<feature type="domain" description="UspA" evidence="2">
    <location>
        <begin position="159"/>
        <end position="297"/>
    </location>
</feature>
<dbReference type="InterPro" id="IPR006016">
    <property type="entry name" value="UspA"/>
</dbReference>
<dbReference type="PANTHER" id="PTHR46268:SF6">
    <property type="entry name" value="UNIVERSAL STRESS PROTEIN UP12"/>
    <property type="match status" value="1"/>
</dbReference>
<dbReference type="Pfam" id="PF00582">
    <property type="entry name" value="Usp"/>
    <property type="match status" value="2"/>
</dbReference>
<dbReference type="InterPro" id="IPR006015">
    <property type="entry name" value="Universal_stress_UspA"/>
</dbReference>
<name>A0A7C4EV40_9BACT</name>
<proteinExistence type="inferred from homology"/>
<dbReference type="PANTHER" id="PTHR46268">
    <property type="entry name" value="STRESS RESPONSE PROTEIN NHAX"/>
    <property type="match status" value="1"/>
</dbReference>
<gene>
    <name evidence="3" type="ORF">ENV54_10580</name>
</gene>
<evidence type="ECO:0000259" key="2">
    <source>
        <dbReference type="Pfam" id="PF00582"/>
    </source>
</evidence>
<dbReference type="AlphaFoldDB" id="A0A7C4EV40"/>
<dbReference type="SUPFAM" id="SSF52402">
    <property type="entry name" value="Adenine nucleotide alpha hydrolases-like"/>
    <property type="match status" value="2"/>
</dbReference>
<dbReference type="PRINTS" id="PR01438">
    <property type="entry name" value="UNVRSLSTRESS"/>
</dbReference>
<organism evidence="3">
    <name type="scientific">Desulfomonile tiedjei</name>
    <dbReference type="NCBI Taxonomy" id="2358"/>
    <lineage>
        <taxon>Bacteria</taxon>
        <taxon>Pseudomonadati</taxon>
        <taxon>Thermodesulfobacteriota</taxon>
        <taxon>Desulfomonilia</taxon>
        <taxon>Desulfomonilales</taxon>
        <taxon>Desulfomonilaceae</taxon>
        <taxon>Desulfomonile</taxon>
    </lineage>
</organism>
<comment type="caution">
    <text evidence="3">The sequence shown here is derived from an EMBL/GenBank/DDBJ whole genome shotgun (WGS) entry which is preliminary data.</text>
</comment>
<reference evidence="3" key="1">
    <citation type="journal article" date="2020" name="mSystems">
        <title>Genome- and Community-Level Interaction Insights into Carbon Utilization and Element Cycling Functions of Hydrothermarchaeota in Hydrothermal Sediment.</title>
        <authorList>
            <person name="Zhou Z."/>
            <person name="Liu Y."/>
            <person name="Xu W."/>
            <person name="Pan J."/>
            <person name="Luo Z.H."/>
            <person name="Li M."/>
        </authorList>
    </citation>
    <scope>NUCLEOTIDE SEQUENCE [LARGE SCALE GENOMIC DNA]</scope>
    <source>
        <strain evidence="3">SpSt-769</strain>
    </source>
</reference>
<accession>A0A7C4EV40</accession>
<evidence type="ECO:0000313" key="3">
    <source>
        <dbReference type="EMBL" id="HGH61732.1"/>
    </source>
</evidence>
<feature type="domain" description="UspA" evidence="2">
    <location>
        <begin position="1"/>
        <end position="140"/>
    </location>
</feature>
<protein>
    <submittedName>
        <fullName evidence="3">Universal stress protein</fullName>
    </submittedName>
</protein>
<evidence type="ECO:0000256" key="1">
    <source>
        <dbReference type="ARBA" id="ARBA00008791"/>
    </source>
</evidence>
<comment type="similarity">
    <text evidence="1">Belongs to the universal stress protein A family.</text>
</comment>